<dbReference type="InterPro" id="IPR011990">
    <property type="entry name" value="TPR-like_helical_dom_sf"/>
</dbReference>
<dbReference type="SUPFAM" id="SSF48452">
    <property type="entry name" value="TPR-like"/>
    <property type="match status" value="1"/>
</dbReference>
<organism evidence="8 9">
    <name type="scientific">Parabacteroides johnsonii</name>
    <dbReference type="NCBI Taxonomy" id="387661"/>
    <lineage>
        <taxon>Bacteria</taxon>
        <taxon>Pseudomonadati</taxon>
        <taxon>Bacteroidota</taxon>
        <taxon>Bacteroidia</taxon>
        <taxon>Bacteroidales</taxon>
        <taxon>Tannerellaceae</taxon>
        <taxon>Parabacteroides</taxon>
    </lineage>
</organism>
<comment type="caution">
    <text evidence="8">The sequence shown here is derived from an EMBL/GenBank/DDBJ whole genome shotgun (WGS) entry which is preliminary data.</text>
</comment>
<evidence type="ECO:0000313" key="8">
    <source>
        <dbReference type="EMBL" id="MDC7148215.1"/>
    </source>
</evidence>
<dbReference type="InterPro" id="IPR033985">
    <property type="entry name" value="SusD-like_N"/>
</dbReference>
<evidence type="ECO:0000256" key="2">
    <source>
        <dbReference type="ARBA" id="ARBA00006275"/>
    </source>
</evidence>
<dbReference type="Pfam" id="PF14322">
    <property type="entry name" value="SusD-like_3"/>
    <property type="match status" value="1"/>
</dbReference>
<dbReference type="Pfam" id="PF07980">
    <property type="entry name" value="SusD_RagB"/>
    <property type="match status" value="1"/>
</dbReference>
<comment type="subcellular location">
    <subcellularLocation>
        <location evidence="1">Cell outer membrane</location>
    </subcellularLocation>
</comment>
<evidence type="ECO:0000256" key="4">
    <source>
        <dbReference type="ARBA" id="ARBA00023136"/>
    </source>
</evidence>
<keyword evidence="5" id="KW-0998">Cell outer membrane</keyword>
<dbReference type="Proteomes" id="UP001213646">
    <property type="component" value="Unassembled WGS sequence"/>
</dbReference>
<evidence type="ECO:0000259" key="7">
    <source>
        <dbReference type="Pfam" id="PF14322"/>
    </source>
</evidence>
<sequence length="539" mass="60948">MIRTIFAVAVVVMATSCTDLDVDVKSKYTEYPTESEVALEAKMADVYYAFRNALGNNYNRYQAFASDEASGLSFDGDYYDGAENVNPTLHNFKAEDGPLNYWPDLASGITKCNKAIDEFGESSDELTLSYIANARVMRAFYHFILMDSYGDVPILDKLYDEGEVIERKPRKEVAEFIESELLQSIPSLSEANNAATYGKPNKWMAEALLVKLYINWAVYTCGDVTTYEAATATNTKLNDCVKYCDDIINSGLFNLEDAYREKFLYDNGVHISDFIYAMPYDCVSAQGLLYGRYRSFRKIDDGTPVGYYGGSMKNSCAGIVAMNPEFASLFSLEDDDRNNAVLGGKVFVHDPLSGEATDEPYMYKGEQLEFTKEITLKAGGEEQLNAGADANGWRQGWRSIKFYPNPSEYSLYSRNQSNDVPIFRYADILLTKAEAILRGAEATNGDTPQLLFNQIRSYVNAPLLGHAPSLQELLDERGREFFDESWRRNDMIRFGTFESEYGFHKKNFPNANFDKSRRIFPVPQNVLNENTNWKQNPGY</sequence>
<comment type="similarity">
    <text evidence="2">Belongs to the SusD family.</text>
</comment>
<accession>A0AAW6HZL3</accession>
<evidence type="ECO:0000256" key="3">
    <source>
        <dbReference type="ARBA" id="ARBA00022729"/>
    </source>
</evidence>
<evidence type="ECO:0000256" key="5">
    <source>
        <dbReference type="ARBA" id="ARBA00023237"/>
    </source>
</evidence>
<keyword evidence="4" id="KW-0472">Membrane</keyword>
<dbReference type="EMBL" id="JAQPYX010000016">
    <property type="protein sequence ID" value="MDC7148215.1"/>
    <property type="molecule type" value="Genomic_DNA"/>
</dbReference>
<name>A0AAW6HZL3_9BACT</name>
<evidence type="ECO:0000259" key="6">
    <source>
        <dbReference type="Pfam" id="PF07980"/>
    </source>
</evidence>
<dbReference type="GO" id="GO:0009279">
    <property type="term" value="C:cell outer membrane"/>
    <property type="evidence" value="ECO:0007669"/>
    <property type="project" value="UniProtKB-SubCell"/>
</dbReference>
<dbReference type="PROSITE" id="PS51257">
    <property type="entry name" value="PROKAR_LIPOPROTEIN"/>
    <property type="match status" value="1"/>
</dbReference>
<protein>
    <submittedName>
        <fullName evidence="8">RagB/SusD family nutrient uptake outer membrane protein</fullName>
    </submittedName>
</protein>
<dbReference type="Gene3D" id="1.25.40.390">
    <property type="match status" value="1"/>
</dbReference>
<feature type="domain" description="RagB/SusD" evidence="6">
    <location>
        <begin position="383"/>
        <end position="539"/>
    </location>
</feature>
<dbReference type="AlphaFoldDB" id="A0AAW6HZL3"/>
<evidence type="ECO:0000313" key="9">
    <source>
        <dbReference type="Proteomes" id="UP001213646"/>
    </source>
</evidence>
<dbReference type="InterPro" id="IPR012944">
    <property type="entry name" value="SusD_RagB_dom"/>
</dbReference>
<proteinExistence type="inferred from homology"/>
<evidence type="ECO:0000256" key="1">
    <source>
        <dbReference type="ARBA" id="ARBA00004442"/>
    </source>
</evidence>
<reference evidence="8" key="1">
    <citation type="submission" date="2023-01" db="EMBL/GenBank/DDBJ databases">
        <title>Exploring GABA producing Bacteroides strains toward improving mental health.</title>
        <authorList>
            <person name="Yousuf B."/>
            <person name="Bouhlel N.E."/>
            <person name="Mottawea W."/>
            <person name="Hammami R."/>
        </authorList>
    </citation>
    <scope>NUCLEOTIDE SEQUENCE</scope>
    <source>
        <strain evidence="8">UO.H1047</strain>
    </source>
</reference>
<feature type="domain" description="SusD-like N-terminal" evidence="7">
    <location>
        <begin position="28"/>
        <end position="213"/>
    </location>
</feature>
<gene>
    <name evidence="8" type="ORF">PQG89_02060</name>
</gene>
<keyword evidence="3" id="KW-0732">Signal</keyword>